<keyword evidence="3" id="KW-1185">Reference proteome</keyword>
<evidence type="ECO:0000313" key="3">
    <source>
        <dbReference type="Proteomes" id="UP000607653"/>
    </source>
</evidence>
<feature type="domain" description="Tf2-1-like SH3-like" evidence="1">
    <location>
        <begin position="18"/>
        <end position="82"/>
    </location>
</feature>
<dbReference type="PANTHER" id="PTHR46148:SF52">
    <property type="entry name" value="OS04G0603800 PROTEIN"/>
    <property type="match status" value="1"/>
</dbReference>
<name>A0A822ZTP7_NELNU</name>
<dbReference type="AlphaFoldDB" id="A0A822ZTP7"/>
<organism evidence="2 3">
    <name type="scientific">Nelumbo nucifera</name>
    <name type="common">Sacred lotus</name>
    <dbReference type="NCBI Taxonomy" id="4432"/>
    <lineage>
        <taxon>Eukaryota</taxon>
        <taxon>Viridiplantae</taxon>
        <taxon>Streptophyta</taxon>
        <taxon>Embryophyta</taxon>
        <taxon>Tracheophyta</taxon>
        <taxon>Spermatophyta</taxon>
        <taxon>Magnoliopsida</taxon>
        <taxon>Proteales</taxon>
        <taxon>Nelumbonaceae</taxon>
        <taxon>Nelumbo</taxon>
    </lineage>
</organism>
<accession>A0A822ZTP7</accession>
<protein>
    <recommendedName>
        <fullName evidence="1">Tf2-1-like SH3-like domain-containing protein</fullName>
    </recommendedName>
</protein>
<sequence>MKITHDCEWRHVEFQVDDWVYIRLQPYRQSSLAACPYHKLSPRYYEPFLILAWIGPITHKLELLANSKVHSIFHVAILKKCVQGTKVAGTSLSDTNVEGKLIVEPKHIMDFHWDHQEWKVIIEALVE</sequence>
<evidence type="ECO:0000259" key="1">
    <source>
        <dbReference type="Pfam" id="PF24626"/>
    </source>
</evidence>
<reference evidence="2 3" key="1">
    <citation type="journal article" date="2020" name="Mol. Biol. Evol.">
        <title>Distinct Expression and Methylation Patterns for Genes with Different Fates following a Single Whole-Genome Duplication in Flowering Plants.</title>
        <authorList>
            <person name="Shi T."/>
            <person name="Rahmani R.S."/>
            <person name="Gugger P.F."/>
            <person name="Wang M."/>
            <person name="Li H."/>
            <person name="Zhang Y."/>
            <person name="Li Z."/>
            <person name="Wang Q."/>
            <person name="Van de Peer Y."/>
            <person name="Marchal K."/>
            <person name="Chen J."/>
        </authorList>
    </citation>
    <scope>NUCLEOTIDE SEQUENCE [LARGE SCALE GENOMIC DNA]</scope>
    <source>
        <tissue evidence="2">Leaf</tissue>
    </source>
</reference>
<dbReference type="InterPro" id="IPR056924">
    <property type="entry name" value="SH3_Tf2-1"/>
</dbReference>
<dbReference type="Proteomes" id="UP000607653">
    <property type="component" value="Unassembled WGS sequence"/>
</dbReference>
<proteinExistence type="predicted"/>
<gene>
    <name evidence="2" type="ORF">HUJ06_003477</name>
</gene>
<dbReference type="EMBL" id="DUZY01000007">
    <property type="protein sequence ID" value="DAD45248.1"/>
    <property type="molecule type" value="Genomic_DNA"/>
</dbReference>
<evidence type="ECO:0000313" key="2">
    <source>
        <dbReference type="EMBL" id="DAD45248.1"/>
    </source>
</evidence>
<dbReference type="PANTHER" id="PTHR46148">
    <property type="entry name" value="CHROMO DOMAIN-CONTAINING PROTEIN"/>
    <property type="match status" value="1"/>
</dbReference>
<comment type="caution">
    <text evidence="2">The sequence shown here is derived from an EMBL/GenBank/DDBJ whole genome shotgun (WGS) entry which is preliminary data.</text>
</comment>
<dbReference type="Pfam" id="PF24626">
    <property type="entry name" value="SH3_Tf2-1"/>
    <property type="match status" value="1"/>
</dbReference>